<evidence type="ECO:0000256" key="2">
    <source>
        <dbReference type="ARBA" id="ARBA00023295"/>
    </source>
</evidence>
<evidence type="ECO:0000259" key="3">
    <source>
        <dbReference type="SMART" id="SM00642"/>
    </source>
</evidence>
<dbReference type="InterPro" id="IPR006047">
    <property type="entry name" value="GH13_cat_dom"/>
</dbReference>
<dbReference type="Pfam" id="PF00128">
    <property type="entry name" value="Alpha-amylase"/>
    <property type="match status" value="1"/>
</dbReference>
<dbReference type="EMBL" id="NFIE01000008">
    <property type="protein sequence ID" value="OUN88885.1"/>
    <property type="molecule type" value="Genomic_DNA"/>
</dbReference>
<keyword evidence="1" id="KW-0378">Hydrolase</keyword>
<dbReference type="OrthoDB" id="9811841at2"/>
<evidence type="ECO:0000313" key="5">
    <source>
        <dbReference type="Proteomes" id="UP000195781"/>
    </source>
</evidence>
<dbReference type="CDD" id="cd11353">
    <property type="entry name" value="AmyAc_euk_bac_CMD_like"/>
    <property type="match status" value="1"/>
</dbReference>
<keyword evidence="5" id="KW-1185">Reference proteome</keyword>
<dbReference type="GO" id="GO:0016798">
    <property type="term" value="F:hydrolase activity, acting on glycosyl bonds"/>
    <property type="evidence" value="ECO:0007669"/>
    <property type="project" value="UniProtKB-KW"/>
</dbReference>
<organism evidence="4 5">
    <name type="scientific">[Collinsella] massiliensis</name>
    <dbReference type="NCBI Taxonomy" id="1232426"/>
    <lineage>
        <taxon>Bacteria</taxon>
        <taxon>Bacillati</taxon>
        <taxon>Actinomycetota</taxon>
        <taxon>Coriobacteriia</taxon>
        <taxon>Coriobacteriales</taxon>
        <taxon>Coriobacteriaceae</taxon>
        <taxon>Enorma</taxon>
    </lineage>
</organism>
<accession>A0A1Y3XTP6</accession>
<dbReference type="SMART" id="SM00642">
    <property type="entry name" value="Aamy"/>
    <property type="match status" value="1"/>
</dbReference>
<reference evidence="5" key="1">
    <citation type="submission" date="2017-04" db="EMBL/GenBank/DDBJ databases">
        <title>Function of individual gut microbiota members based on whole genome sequencing of pure cultures obtained from chicken caecum.</title>
        <authorList>
            <person name="Medvecky M."/>
            <person name="Cejkova D."/>
            <person name="Polansky O."/>
            <person name="Karasova D."/>
            <person name="Kubasova T."/>
            <person name="Cizek A."/>
            <person name="Rychlik I."/>
        </authorList>
    </citation>
    <scope>NUCLEOTIDE SEQUENCE [LARGE SCALE GENOMIC DNA]</scope>
    <source>
        <strain evidence="5">An5</strain>
    </source>
</reference>
<comment type="caution">
    <text evidence="4">The sequence shown here is derived from an EMBL/GenBank/DDBJ whole genome shotgun (WGS) entry which is preliminary data.</text>
</comment>
<gene>
    <name evidence="4" type="ORF">B5G02_04780</name>
</gene>
<dbReference type="AlphaFoldDB" id="A0A1Y3XTP6"/>
<dbReference type="InterPro" id="IPR017853">
    <property type="entry name" value="GH"/>
</dbReference>
<dbReference type="GO" id="GO:0005975">
    <property type="term" value="P:carbohydrate metabolic process"/>
    <property type="evidence" value="ECO:0007669"/>
    <property type="project" value="InterPro"/>
</dbReference>
<keyword evidence="2" id="KW-0326">Glycosidase</keyword>
<dbReference type="RefSeq" id="WP_094335384.1">
    <property type="nucleotide sequence ID" value="NZ_NFIE01000008.1"/>
</dbReference>
<dbReference type="Gene3D" id="3.20.20.80">
    <property type="entry name" value="Glycosidases"/>
    <property type="match status" value="1"/>
</dbReference>
<feature type="domain" description="Glycosyl hydrolase family 13 catalytic" evidence="3">
    <location>
        <begin position="10"/>
        <end position="365"/>
    </location>
</feature>
<evidence type="ECO:0000256" key="1">
    <source>
        <dbReference type="ARBA" id="ARBA00022801"/>
    </source>
</evidence>
<dbReference type="SUPFAM" id="SSF51445">
    <property type="entry name" value="(Trans)glycosidases"/>
    <property type="match status" value="1"/>
</dbReference>
<dbReference type="Proteomes" id="UP000195781">
    <property type="component" value="Unassembled WGS sequence"/>
</dbReference>
<protein>
    <submittedName>
        <fullName evidence="4">Maltodextrin glucosidase</fullName>
    </submittedName>
</protein>
<evidence type="ECO:0000313" key="4">
    <source>
        <dbReference type="EMBL" id="OUN88885.1"/>
    </source>
</evidence>
<sequence length="466" mass="52328">MWAYEETFYQIYPLGMCGAPHENDGVRVPRIRRVAEWADYLEGLGIGAVLLNPVFESSVHGYDTRDLRHVDCRLGSDEDLAFVVETLHAHGIRVVLDAVFNHVGREFWAFRDLREHGWDSRYRDWFFTNFDGDSAYGDGFWYEGWEGAYDLVKLNLRNPEVVEYLLETVRAWRDTFAIDGLRLDVAYLLDHDFLRRLRALANELSAAPVWDAPEGDGTFALIGEMLHGDYRQIVNDEMLHSCTNYECYKGLYSSFNSRNMFEIAHSLHRQFGGDPWCIYQGLHLLSFADNHDVTRLASILSDPECLRPAYGLLFGMPGIPCVYYGSEWGASGQKGGPDDWPLRPAFEAPQANDLTAWIRQLAHVRSGRDADGALRPAARALCYGGYRNVQIASEQLLFERAVDASESASAARVLVAVNAAAEPATLYAGELAGAFEDALAQDGAEPVELDGSLELAPHEVRYLLAR</sequence>
<name>A0A1Y3XTP6_9ACTN</name>
<proteinExistence type="predicted"/>
<dbReference type="PANTHER" id="PTHR10357:SF210">
    <property type="entry name" value="MALTODEXTRIN GLUCOSIDASE"/>
    <property type="match status" value="1"/>
</dbReference>
<dbReference type="PANTHER" id="PTHR10357">
    <property type="entry name" value="ALPHA-AMYLASE FAMILY MEMBER"/>
    <property type="match status" value="1"/>
</dbReference>